<dbReference type="GO" id="GO:0006629">
    <property type="term" value="P:lipid metabolic process"/>
    <property type="evidence" value="ECO:0007669"/>
    <property type="project" value="UniProtKB-KW"/>
</dbReference>
<dbReference type="InterPro" id="IPR001345">
    <property type="entry name" value="PG/BPGM_mutase_AS"/>
</dbReference>
<dbReference type="Proteomes" id="UP001165080">
    <property type="component" value="Unassembled WGS sequence"/>
</dbReference>
<evidence type="ECO:0008006" key="12">
    <source>
        <dbReference type="Google" id="ProtNLM"/>
    </source>
</evidence>
<evidence type="ECO:0000256" key="3">
    <source>
        <dbReference type="ARBA" id="ARBA00022989"/>
    </source>
</evidence>
<dbReference type="PROSITE" id="PS00175">
    <property type="entry name" value="PG_MUTASE"/>
    <property type="match status" value="1"/>
</dbReference>
<evidence type="ECO:0000256" key="8">
    <source>
        <dbReference type="PIRSR" id="PIRSR613078-2"/>
    </source>
</evidence>
<evidence type="ECO:0000313" key="10">
    <source>
        <dbReference type="EMBL" id="GLC48771.1"/>
    </source>
</evidence>
<reference evidence="10 11" key="1">
    <citation type="journal article" date="2023" name="Commun. Biol.">
        <title>Reorganization of the ancestral sex-determining regions during the evolution of trioecy in Pleodorina starrii.</title>
        <authorList>
            <person name="Takahashi K."/>
            <person name="Suzuki S."/>
            <person name="Kawai-Toyooka H."/>
            <person name="Yamamoto K."/>
            <person name="Hamaji T."/>
            <person name="Ootsuki R."/>
            <person name="Yamaguchi H."/>
            <person name="Kawachi M."/>
            <person name="Higashiyama T."/>
            <person name="Nozaki H."/>
        </authorList>
    </citation>
    <scope>NUCLEOTIDE SEQUENCE [LARGE SCALE GENOMIC DNA]</scope>
    <source>
        <strain evidence="10 11">NIES-4479</strain>
    </source>
</reference>
<dbReference type="InterPro" id="IPR029033">
    <property type="entry name" value="His_PPase_superfam"/>
</dbReference>
<accession>A0A9W6BC11</accession>
<feature type="binding site" evidence="8">
    <location>
        <position position="63"/>
    </location>
    <ligand>
        <name>substrate</name>
    </ligand>
</feature>
<dbReference type="GO" id="GO:0016746">
    <property type="term" value="F:acyltransferase activity"/>
    <property type="evidence" value="ECO:0007669"/>
    <property type="project" value="UniProtKB-KW"/>
</dbReference>
<name>A0A9W6BC11_9CHLO</name>
<keyword evidence="3" id="KW-1133">Transmembrane helix</keyword>
<keyword evidence="2" id="KW-0812">Transmembrane</keyword>
<feature type="active site" description="Tele-phosphohistidine intermediate" evidence="7">
    <location>
        <position position="14"/>
    </location>
</feature>
<feature type="compositionally biased region" description="Low complexity" evidence="9">
    <location>
        <begin position="276"/>
        <end position="285"/>
    </location>
</feature>
<keyword evidence="5" id="KW-0472">Membrane</keyword>
<evidence type="ECO:0000256" key="2">
    <source>
        <dbReference type="ARBA" id="ARBA00022692"/>
    </source>
</evidence>
<sequence>MNPAVATTLLLVRHGQTDWNAEMRLQGHQDPPLNDVGVQQAQELSEVLREEAFDAVYSSDLRRALQTAEAIVAGRAGSMQIRTSAGLRERKLGVLEGLTLPEAAARQPDAFRLLRLHDETTAVPGGESPNQMRERVVAELEGIASEHPGQTVLVVAHGGVLHAVYRQAVGHPYNGPIANASLHQVSWVDAFIVVWLMAPSGVSKESNGRIPVIGQAVRALQTVYIPYNKLSKRASPGAASACAAPAAALAASAEPAGDGASAGLSRLAATARTRSDGSCSSGSSCDDSDGGSNVSKVSCTSGDSRGSGGSSSSGCGPSEATKCANGVSSAECAASAPIAIPAAAAISTAADALSTQMPPSPPASSSSQRGPGSGRGDVVTSNVTEVLLRRVNHPSYCQPGGFPMVIMAPEGTTANGRGLLNFRTGAFVLRRPVLPICLRYRWRGVNPAWTIGDVRWQFLRLMCQFRNDLEVEILPPYKPSQDELKDCRLFASHVRRQMACVLGVPRVDASHDDYLELARRGVGVSWDGRRVTVRGSDTASGGGRGGRC</sequence>
<keyword evidence="6" id="KW-0012">Acyltransferase</keyword>
<dbReference type="EMBL" id="BRXU01000002">
    <property type="protein sequence ID" value="GLC48771.1"/>
    <property type="molecule type" value="Genomic_DNA"/>
</dbReference>
<dbReference type="InterPro" id="IPR013078">
    <property type="entry name" value="His_Pase_superF_clade-1"/>
</dbReference>
<keyword evidence="11" id="KW-1185">Reference proteome</keyword>
<feature type="region of interest" description="Disordered" evidence="9">
    <location>
        <begin position="351"/>
        <end position="378"/>
    </location>
</feature>
<feature type="active site" description="Proton donor/acceptor" evidence="7">
    <location>
        <position position="89"/>
    </location>
</feature>
<dbReference type="Pfam" id="PF00300">
    <property type="entry name" value="His_Phos_1"/>
    <property type="match status" value="1"/>
</dbReference>
<feature type="binding site" evidence="8">
    <location>
        <begin position="13"/>
        <end position="20"/>
    </location>
    <ligand>
        <name>substrate</name>
    </ligand>
</feature>
<dbReference type="PANTHER" id="PTHR23063">
    <property type="entry name" value="PHOSPHOLIPID ACYLTRANSFERASE"/>
    <property type="match status" value="1"/>
</dbReference>
<dbReference type="PANTHER" id="PTHR23063:SF59">
    <property type="entry name" value="ACYLTRANSFERASE"/>
    <property type="match status" value="1"/>
</dbReference>
<dbReference type="SUPFAM" id="SSF69593">
    <property type="entry name" value="Glycerol-3-phosphate (1)-acyltransferase"/>
    <property type="match status" value="1"/>
</dbReference>
<gene>
    <name evidence="10" type="primary">PLESTB000210</name>
    <name evidence="10" type="ORF">PLESTB_000146200</name>
</gene>
<evidence type="ECO:0000256" key="1">
    <source>
        <dbReference type="ARBA" id="ARBA00022679"/>
    </source>
</evidence>
<evidence type="ECO:0000313" key="11">
    <source>
        <dbReference type="Proteomes" id="UP001165080"/>
    </source>
</evidence>
<evidence type="ECO:0000256" key="9">
    <source>
        <dbReference type="SAM" id="MobiDB-lite"/>
    </source>
</evidence>
<dbReference type="CDD" id="cd07067">
    <property type="entry name" value="HP_PGM_like"/>
    <property type="match status" value="1"/>
</dbReference>
<comment type="caution">
    <text evidence="10">The sequence shown here is derived from an EMBL/GenBank/DDBJ whole genome shotgun (WGS) entry which is preliminary data.</text>
</comment>
<organism evidence="10 11">
    <name type="scientific">Pleodorina starrii</name>
    <dbReference type="NCBI Taxonomy" id="330485"/>
    <lineage>
        <taxon>Eukaryota</taxon>
        <taxon>Viridiplantae</taxon>
        <taxon>Chlorophyta</taxon>
        <taxon>core chlorophytes</taxon>
        <taxon>Chlorophyceae</taxon>
        <taxon>CS clade</taxon>
        <taxon>Chlamydomonadales</taxon>
        <taxon>Volvocaceae</taxon>
        <taxon>Pleodorina</taxon>
    </lineage>
</organism>
<keyword evidence="1" id="KW-0808">Transferase</keyword>
<keyword evidence="4" id="KW-0443">Lipid metabolism</keyword>
<evidence type="ECO:0000256" key="4">
    <source>
        <dbReference type="ARBA" id="ARBA00023098"/>
    </source>
</evidence>
<protein>
    <recommendedName>
        <fullName evidence="12">Phosphoglycerate mutase</fullName>
    </recommendedName>
</protein>
<dbReference type="SMART" id="SM00855">
    <property type="entry name" value="PGAM"/>
    <property type="match status" value="1"/>
</dbReference>
<dbReference type="AlphaFoldDB" id="A0A9W6BC11"/>
<feature type="region of interest" description="Disordered" evidence="9">
    <location>
        <begin position="274"/>
        <end position="316"/>
    </location>
</feature>
<proteinExistence type="predicted"/>
<dbReference type="Gene3D" id="3.40.50.1240">
    <property type="entry name" value="Phosphoglycerate mutase-like"/>
    <property type="match status" value="1"/>
</dbReference>
<evidence type="ECO:0000256" key="6">
    <source>
        <dbReference type="ARBA" id="ARBA00023315"/>
    </source>
</evidence>
<evidence type="ECO:0000256" key="5">
    <source>
        <dbReference type="ARBA" id="ARBA00023136"/>
    </source>
</evidence>
<dbReference type="SUPFAM" id="SSF53254">
    <property type="entry name" value="Phosphoglycerate mutase-like"/>
    <property type="match status" value="1"/>
</dbReference>
<evidence type="ECO:0000256" key="7">
    <source>
        <dbReference type="PIRSR" id="PIRSR613078-1"/>
    </source>
</evidence>